<dbReference type="AlphaFoldDB" id="A0A0V0R6J7"/>
<dbReference type="FunCoup" id="A0A0V0R6J7">
    <property type="interactions" value="394"/>
</dbReference>
<evidence type="ECO:0000313" key="5">
    <source>
        <dbReference type="EMBL" id="KRX10129.1"/>
    </source>
</evidence>
<dbReference type="PANTHER" id="PTHR11758">
    <property type="entry name" value="40S RIBOSOMAL PROTEIN S15A"/>
    <property type="match status" value="1"/>
</dbReference>
<dbReference type="Gene3D" id="3.30.1370.30">
    <property type="match status" value="1"/>
</dbReference>
<protein>
    <submittedName>
        <fullName evidence="5">Ribosomal protein S8</fullName>
    </submittedName>
</protein>
<evidence type="ECO:0000256" key="4">
    <source>
        <dbReference type="RuleBase" id="RU003660"/>
    </source>
</evidence>
<dbReference type="InterPro" id="IPR000630">
    <property type="entry name" value="Ribosomal_uS8"/>
</dbReference>
<dbReference type="PROSITE" id="PS00053">
    <property type="entry name" value="RIBOSOMAL_S8"/>
    <property type="match status" value="1"/>
</dbReference>
<dbReference type="Proteomes" id="UP000054937">
    <property type="component" value="Unassembled WGS sequence"/>
</dbReference>
<gene>
    <name evidence="5" type="ORF">PPERSA_08532</name>
</gene>
<proteinExistence type="inferred from homology"/>
<sequence>MVRTNVIADALRKLVNAEKMGKKQVLLRPVSKVLIKVLRIMQREGYIGEFEIVDDHRSKKIVVELIGRVNKAGVISPRYDVQLSEFEKWTNNVLPSRQFGHVLLTTTFGILTHEEARQRHCGGKILGFFY</sequence>
<dbReference type="SUPFAM" id="SSF56047">
    <property type="entry name" value="Ribosomal protein S8"/>
    <property type="match status" value="1"/>
</dbReference>
<comment type="similarity">
    <text evidence="1 4">Belongs to the universal ribosomal protein uS8 family.</text>
</comment>
<reference evidence="5 6" key="1">
    <citation type="journal article" date="2015" name="Sci. Rep.">
        <title>Genome of the facultative scuticociliatosis pathogen Pseudocohnilembus persalinus provides insight into its virulence through horizontal gene transfer.</title>
        <authorList>
            <person name="Xiong J."/>
            <person name="Wang G."/>
            <person name="Cheng J."/>
            <person name="Tian M."/>
            <person name="Pan X."/>
            <person name="Warren A."/>
            <person name="Jiang C."/>
            <person name="Yuan D."/>
            <person name="Miao W."/>
        </authorList>
    </citation>
    <scope>NUCLEOTIDE SEQUENCE [LARGE SCALE GENOMIC DNA]</scope>
    <source>
        <strain evidence="5">36N120E</strain>
    </source>
</reference>
<evidence type="ECO:0000256" key="3">
    <source>
        <dbReference type="ARBA" id="ARBA00023274"/>
    </source>
</evidence>
<evidence type="ECO:0000313" key="6">
    <source>
        <dbReference type="Proteomes" id="UP000054937"/>
    </source>
</evidence>
<dbReference type="GO" id="GO:0005840">
    <property type="term" value="C:ribosome"/>
    <property type="evidence" value="ECO:0007669"/>
    <property type="project" value="UniProtKB-KW"/>
</dbReference>
<name>A0A0V0R6J7_PSEPJ</name>
<dbReference type="OrthoDB" id="291200at2759"/>
<keyword evidence="2 4" id="KW-0689">Ribosomal protein</keyword>
<accession>A0A0V0R6J7</accession>
<dbReference type="GO" id="GO:0003735">
    <property type="term" value="F:structural constituent of ribosome"/>
    <property type="evidence" value="ECO:0007669"/>
    <property type="project" value="InterPro"/>
</dbReference>
<dbReference type="OMA" id="LPAKNFG"/>
<keyword evidence="3 4" id="KW-0687">Ribonucleoprotein</keyword>
<evidence type="ECO:0000256" key="1">
    <source>
        <dbReference type="ARBA" id="ARBA00006471"/>
    </source>
</evidence>
<dbReference type="FunFam" id="3.30.1490.10:FF:000002">
    <property type="entry name" value="40S ribosomal protein S15a"/>
    <property type="match status" value="1"/>
</dbReference>
<dbReference type="GO" id="GO:0006412">
    <property type="term" value="P:translation"/>
    <property type="evidence" value="ECO:0007669"/>
    <property type="project" value="InterPro"/>
</dbReference>
<dbReference type="Gene3D" id="3.30.1490.10">
    <property type="match status" value="1"/>
</dbReference>
<organism evidence="5 6">
    <name type="scientific">Pseudocohnilembus persalinus</name>
    <name type="common">Ciliate</name>
    <dbReference type="NCBI Taxonomy" id="266149"/>
    <lineage>
        <taxon>Eukaryota</taxon>
        <taxon>Sar</taxon>
        <taxon>Alveolata</taxon>
        <taxon>Ciliophora</taxon>
        <taxon>Intramacronucleata</taxon>
        <taxon>Oligohymenophorea</taxon>
        <taxon>Scuticociliatia</taxon>
        <taxon>Philasterida</taxon>
        <taxon>Pseudocohnilembidae</taxon>
        <taxon>Pseudocohnilembus</taxon>
    </lineage>
</organism>
<dbReference type="GO" id="GO:1990904">
    <property type="term" value="C:ribonucleoprotein complex"/>
    <property type="evidence" value="ECO:0007669"/>
    <property type="project" value="UniProtKB-KW"/>
</dbReference>
<evidence type="ECO:0000256" key="2">
    <source>
        <dbReference type="ARBA" id="ARBA00022980"/>
    </source>
</evidence>
<keyword evidence="6" id="KW-1185">Reference proteome</keyword>
<dbReference type="InterPro" id="IPR047863">
    <property type="entry name" value="Ribosomal_uS8_CS"/>
</dbReference>
<dbReference type="InterPro" id="IPR035987">
    <property type="entry name" value="Ribosomal_uS8_sf"/>
</dbReference>
<dbReference type="InParanoid" id="A0A0V0R6J7"/>
<dbReference type="EMBL" id="LDAU01000040">
    <property type="protein sequence ID" value="KRX10129.1"/>
    <property type="molecule type" value="Genomic_DNA"/>
</dbReference>
<comment type="caution">
    <text evidence="5">The sequence shown here is derived from an EMBL/GenBank/DDBJ whole genome shotgun (WGS) entry which is preliminary data.</text>
</comment>
<dbReference type="NCBIfam" id="NF003115">
    <property type="entry name" value="PRK04034.1"/>
    <property type="match status" value="1"/>
</dbReference>
<dbReference type="FunFam" id="3.30.1370.30:FF:000001">
    <property type="entry name" value="40S ribosomal protein S15a"/>
    <property type="match status" value="1"/>
</dbReference>
<dbReference type="Pfam" id="PF00410">
    <property type="entry name" value="Ribosomal_S8"/>
    <property type="match status" value="1"/>
</dbReference>